<dbReference type="Gene3D" id="2.40.50.140">
    <property type="entry name" value="Nucleic acid-binding proteins"/>
    <property type="match status" value="1"/>
</dbReference>
<feature type="region of interest" description="Disordered" evidence="1">
    <location>
        <begin position="279"/>
        <end position="347"/>
    </location>
</feature>
<sequence>MDKRKNGSIEMVIIDGNRDQIHCVIKSQYVSMFDRSLMEGITFKVEANSRKFAIAKRQKPVKLIEVELDNLRGNGKFCCSLWEEFARQLLSHLANKPASEYIVILQLGKMKAFNGTMSISNTNYASRLFINADYPEVKSFRQRLLGFGSKICTVVAQLEPQPAYSMEEDFLRITPYMSISNLKEIVECSTYVTYGSVVEVEPRAKWWYKACRKFFHSLDVNVKIENLNIFQPSAISISRLCFDDAVVMAFKDKYCLHDVEIGVCDDAGSDTSLAEHADLGDERYGQQTTTQSTRPENNRSLESGITQSLEKLSTSDSSRLLRKLSKLEPVPEKSDNIRNENPQPMDS</sequence>
<evidence type="ECO:0000313" key="2">
    <source>
        <dbReference type="EMBL" id="MED6147502.1"/>
    </source>
</evidence>
<accession>A0ABU6TFM6</accession>
<keyword evidence="3" id="KW-1185">Reference proteome</keyword>
<dbReference type="CDD" id="cd04481">
    <property type="entry name" value="RPA1_DBD_B_like"/>
    <property type="match status" value="1"/>
</dbReference>
<organism evidence="2 3">
    <name type="scientific">Stylosanthes scabra</name>
    <dbReference type="NCBI Taxonomy" id="79078"/>
    <lineage>
        <taxon>Eukaryota</taxon>
        <taxon>Viridiplantae</taxon>
        <taxon>Streptophyta</taxon>
        <taxon>Embryophyta</taxon>
        <taxon>Tracheophyta</taxon>
        <taxon>Spermatophyta</taxon>
        <taxon>Magnoliopsida</taxon>
        <taxon>eudicotyledons</taxon>
        <taxon>Gunneridae</taxon>
        <taxon>Pentapetalae</taxon>
        <taxon>rosids</taxon>
        <taxon>fabids</taxon>
        <taxon>Fabales</taxon>
        <taxon>Fabaceae</taxon>
        <taxon>Papilionoideae</taxon>
        <taxon>50 kb inversion clade</taxon>
        <taxon>dalbergioids sensu lato</taxon>
        <taxon>Dalbergieae</taxon>
        <taxon>Pterocarpus clade</taxon>
        <taxon>Stylosanthes</taxon>
    </lineage>
</organism>
<evidence type="ECO:0000313" key="3">
    <source>
        <dbReference type="Proteomes" id="UP001341840"/>
    </source>
</evidence>
<name>A0ABU6TFM6_9FABA</name>
<reference evidence="2 3" key="1">
    <citation type="journal article" date="2023" name="Plants (Basel)">
        <title>Bridging the Gap: Combining Genomics and Transcriptomics Approaches to Understand Stylosanthes scabra, an Orphan Legume from the Brazilian Caatinga.</title>
        <authorList>
            <person name="Ferreira-Neto J.R.C."/>
            <person name="da Silva M.D."/>
            <person name="Binneck E."/>
            <person name="de Melo N.F."/>
            <person name="da Silva R.H."/>
            <person name="de Melo A.L.T.M."/>
            <person name="Pandolfi V."/>
            <person name="Bustamante F.O."/>
            <person name="Brasileiro-Vidal A.C."/>
            <person name="Benko-Iseppon A.M."/>
        </authorList>
    </citation>
    <scope>NUCLEOTIDE SEQUENCE [LARGE SCALE GENOMIC DNA]</scope>
    <source>
        <tissue evidence="2">Leaves</tissue>
    </source>
</reference>
<dbReference type="EMBL" id="JASCZI010090887">
    <property type="protein sequence ID" value="MED6147502.1"/>
    <property type="molecule type" value="Genomic_DNA"/>
</dbReference>
<dbReference type="InterPro" id="IPR012340">
    <property type="entry name" value="NA-bd_OB-fold"/>
</dbReference>
<protein>
    <submittedName>
        <fullName evidence="2">Uncharacterized protein</fullName>
    </submittedName>
</protein>
<gene>
    <name evidence="2" type="ORF">PIB30_044547</name>
</gene>
<feature type="compositionally biased region" description="Basic and acidic residues" evidence="1">
    <location>
        <begin position="325"/>
        <end position="338"/>
    </location>
</feature>
<feature type="compositionally biased region" description="Polar residues" evidence="1">
    <location>
        <begin position="285"/>
        <end position="310"/>
    </location>
</feature>
<dbReference type="Proteomes" id="UP001341840">
    <property type="component" value="Unassembled WGS sequence"/>
</dbReference>
<comment type="caution">
    <text evidence="2">The sequence shown here is derived from an EMBL/GenBank/DDBJ whole genome shotgun (WGS) entry which is preliminary data.</text>
</comment>
<dbReference type="SUPFAM" id="SSF50249">
    <property type="entry name" value="Nucleic acid-binding proteins"/>
    <property type="match status" value="1"/>
</dbReference>
<proteinExistence type="predicted"/>
<evidence type="ECO:0000256" key="1">
    <source>
        <dbReference type="SAM" id="MobiDB-lite"/>
    </source>
</evidence>